<dbReference type="CDD" id="cd03416">
    <property type="entry name" value="CbiX_SirB_N"/>
    <property type="match status" value="1"/>
</dbReference>
<dbReference type="PANTHER" id="PTHR33542:SF5">
    <property type="entry name" value="FERROCHELATASE CHE1"/>
    <property type="match status" value="1"/>
</dbReference>
<dbReference type="EMBL" id="JFYO01000005">
    <property type="protein sequence ID" value="EZP27841.1"/>
    <property type="molecule type" value="Genomic_DNA"/>
</dbReference>
<gene>
    <name evidence="3" type="ORF">BW34_01833</name>
</gene>
<dbReference type="Pfam" id="PF01903">
    <property type="entry name" value="CbiX"/>
    <property type="match status" value="2"/>
</dbReference>
<protein>
    <recommendedName>
        <fullName evidence="5">Cobalamin biosynthesis protein CbiX</fullName>
    </recommendedName>
</protein>
<dbReference type="RefSeq" id="WP_036311528.1">
    <property type="nucleotide sequence ID" value="NZ_JFYO01000005.1"/>
</dbReference>
<keyword evidence="4" id="KW-1185">Reference proteome</keyword>
<dbReference type="SUPFAM" id="SSF53800">
    <property type="entry name" value="Chelatase"/>
    <property type="match status" value="1"/>
</dbReference>
<name>A0A031FUG3_9MICO</name>
<dbReference type="PATRIC" id="fig|273677.3.peg.1817"/>
<dbReference type="GO" id="GO:0016829">
    <property type="term" value="F:lyase activity"/>
    <property type="evidence" value="ECO:0007669"/>
    <property type="project" value="UniProtKB-KW"/>
</dbReference>
<dbReference type="InterPro" id="IPR002762">
    <property type="entry name" value="CbiX-like"/>
</dbReference>
<evidence type="ECO:0000313" key="3">
    <source>
        <dbReference type="EMBL" id="EZP27841.1"/>
    </source>
</evidence>
<reference evidence="3 4" key="1">
    <citation type="submission" date="2014-03" db="EMBL/GenBank/DDBJ databases">
        <title>Draft Genome Sequences of 13 Willow Endophytes.</title>
        <authorList>
            <person name="Gan H.Y."/>
            <person name="Gan H.M."/>
            <person name="Savka M.A."/>
            <person name="Hudson A.O."/>
        </authorList>
    </citation>
    <scope>NUCLEOTIDE SEQUENCE [LARGE SCALE GENOMIC DNA]</scope>
    <source>
        <strain evidence="3 4">RIT293</strain>
    </source>
</reference>
<dbReference type="AlphaFoldDB" id="A0A031FUG3"/>
<dbReference type="InterPro" id="IPR050963">
    <property type="entry name" value="Sirohydro_Cobaltochel/CbiX"/>
</dbReference>
<dbReference type="GO" id="GO:0046872">
    <property type="term" value="F:metal ion binding"/>
    <property type="evidence" value="ECO:0007669"/>
    <property type="project" value="UniProtKB-KW"/>
</dbReference>
<organism evidence="3 4">
    <name type="scientific">Microbacterium oleivorans</name>
    <dbReference type="NCBI Taxonomy" id="273677"/>
    <lineage>
        <taxon>Bacteria</taxon>
        <taxon>Bacillati</taxon>
        <taxon>Actinomycetota</taxon>
        <taxon>Actinomycetes</taxon>
        <taxon>Micrococcales</taxon>
        <taxon>Microbacteriaceae</taxon>
        <taxon>Microbacterium</taxon>
    </lineage>
</organism>
<evidence type="ECO:0000256" key="1">
    <source>
        <dbReference type="ARBA" id="ARBA00022723"/>
    </source>
</evidence>
<keyword evidence="2" id="KW-0456">Lyase</keyword>
<sequence>MTPVLIACSHGTSSLDGRAAISAVVEKVRHLLPHVAVHEAFVDVQQPEIDDVVRSTSPRPTVIVPLLLSTGFHTKVDIARAVTDAGPRATATVALGPHPLLADLLAARLHDAGLAPGDAVVLAAAGSSDPAASVDVAGMAGVLQDRIAAPVSVGFAAGAGVRIGEAVAIARANGARRVVAASYVLAPGFFADVIGRSGADLVTAPLAPDDAVAAVVVERYLNAVASVARAA</sequence>
<evidence type="ECO:0000256" key="2">
    <source>
        <dbReference type="ARBA" id="ARBA00023239"/>
    </source>
</evidence>
<keyword evidence="1" id="KW-0479">Metal-binding</keyword>
<comment type="caution">
    <text evidence="3">The sequence shown here is derived from an EMBL/GenBank/DDBJ whole genome shotgun (WGS) entry which is preliminary data.</text>
</comment>
<evidence type="ECO:0000313" key="4">
    <source>
        <dbReference type="Proteomes" id="UP000024001"/>
    </source>
</evidence>
<dbReference type="PANTHER" id="PTHR33542">
    <property type="entry name" value="SIROHYDROCHLORIN FERROCHELATASE, CHLOROPLASTIC"/>
    <property type="match status" value="1"/>
</dbReference>
<proteinExistence type="predicted"/>
<evidence type="ECO:0008006" key="5">
    <source>
        <dbReference type="Google" id="ProtNLM"/>
    </source>
</evidence>
<dbReference type="OrthoDB" id="7345302at2"/>
<dbReference type="Proteomes" id="UP000024001">
    <property type="component" value="Unassembled WGS sequence"/>
</dbReference>
<dbReference type="eggNOG" id="COG2138">
    <property type="taxonomic scope" value="Bacteria"/>
</dbReference>
<accession>A0A031FUG3</accession>
<dbReference type="Gene3D" id="3.40.50.1400">
    <property type="match status" value="2"/>
</dbReference>